<dbReference type="OrthoDB" id="1737592at2759"/>
<dbReference type="EMBL" id="PKPP01000154">
    <property type="protein sequence ID" value="PWA96903.1"/>
    <property type="molecule type" value="Genomic_DNA"/>
</dbReference>
<sequence>MFALLKPTFSLPLRPLPLARVLHSKAERSPTDVFLHPTASAPFIGGSLSPVHLRRKSARSVSYYALFQGWLLLGKPPGFYETWDDLQHHVSRS</sequence>
<gene>
    <name evidence="1" type="ORF">CTI12_AA035240</name>
</gene>
<comment type="caution">
    <text evidence="1">The sequence shown here is derived from an EMBL/GenBank/DDBJ whole genome shotgun (WGS) entry which is preliminary data.</text>
</comment>
<accession>A0A2U1QG06</accession>
<dbReference type="Proteomes" id="UP000245207">
    <property type="component" value="Unassembled WGS sequence"/>
</dbReference>
<protein>
    <submittedName>
        <fullName evidence="1">Uncharacterized protein</fullName>
    </submittedName>
</protein>
<keyword evidence="2" id="KW-1185">Reference proteome</keyword>
<name>A0A2U1QG06_ARTAN</name>
<dbReference type="AlphaFoldDB" id="A0A2U1QG06"/>
<evidence type="ECO:0000313" key="2">
    <source>
        <dbReference type="Proteomes" id="UP000245207"/>
    </source>
</evidence>
<reference evidence="1 2" key="1">
    <citation type="journal article" date="2018" name="Mol. Plant">
        <title>The genome of Artemisia annua provides insight into the evolution of Asteraceae family and artemisinin biosynthesis.</title>
        <authorList>
            <person name="Shen Q."/>
            <person name="Zhang L."/>
            <person name="Liao Z."/>
            <person name="Wang S."/>
            <person name="Yan T."/>
            <person name="Shi P."/>
            <person name="Liu M."/>
            <person name="Fu X."/>
            <person name="Pan Q."/>
            <person name="Wang Y."/>
            <person name="Lv Z."/>
            <person name="Lu X."/>
            <person name="Zhang F."/>
            <person name="Jiang W."/>
            <person name="Ma Y."/>
            <person name="Chen M."/>
            <person name="Hao X."/>
            <person name="Li L."/>
            <person name="Tang Y."/>
            <person name="Lv G."/>
            <person name="Zhou Y."/>
            <person name="Sun X."/>
            <person name="Brodelius P.E."/>
            <person name="Rose J.K.C."/>
            <person name="Tang K."/>
        </authorList>
    </citation>
    <scope>NUCLEOTIDE SEQUENCE [LARGE SCALE GENOMIC DNA]</scope>
    <source>
        <strain evidence="2">cv. Huhao1</strain>
        <tissue evidence="1">Leaf</tissue>
    </source>
</reference>
<evidence type="ECO:0000313" key="1">
    <source>
        <dbReference type="EMBL" id="PWA96903.1"/>
    </source>
</evidence>
<organism evidence="1 2">
    <name type="scientific">Artemisia annua</name>
    <name type="common">Sweet wormwood</name>
    <dbReference type="NCBI Taxonomy" id="35608"/>
    <lineage>
        <taxon>Eukaryota</taxon>
        <taxon>Viridiplantae</taxon>
        <taxon>Streptophyta</taxon>
        <taxon>Embryophyta</taxon>
        <taxon>Tracheophyta</taxon>
        <taxon>Spermatophyta</taxon>
        <taxon>Magnoliopsida</taxon>
        <taxon>eudicotyledons</taxon>
        <taxon>Gunneridae</taxon>
        <taxon>Pentapetalae</taxon>
        <taxon>asterids</taxon>
        <taxon>campanulids</taxon>
        <taxon>Asterales</taxon>
        <taxon>Asteraceae</taxon>
        <taxon>Asteroideae</taxon>
        <taxon>Anthemideae</taxon>
        <taxon>Artemisiinae</taxon>
        <taxon>Artemisia</taxon>
    </lineage>
</organism>
<proteinExistence type="predicted"/>